<reference evidence="1 2" key="1">
    <citation type="submission" date="2019-05" db="EMBL/GenBank/DDBJ databases">
        <title>Another draft genome of Portunus trituberculatus and its Hox gene families provides insights of decapod evolution.</title>
        <authorList>
            <person name="Jeong J.-H."/>
            <person name="Song I."/>
            <person name="Kim S."/>
            <person name="Choi T."/>
            <person name="Kim D."/>
            <person name="Ryu S."/>
            <person name="Kim W."/>
        </authorList>
    </citation>
    <scope>NUCLEOTIDE SEQUENCE [LARGE SCALE GENOMIC DNA]</scope>
    <source>
        <tissue evidence="1">Muscle</tissue>
    </source>
</reference>
<protein>
    <submittedName>
        <fullName evidence="1">Uncharacterized protein</fullName>
    </submittedName>
</protein>
<dbReference type="Proteomes" id="UP000324222">
    <property type="component" value="Unassembled WGS sequence"/>
</dbReference>
<organism evidence="1 2">
    <name type="scientific">Portunus trituberculatus</name>
    <name type="common">Swimming crab</name>
    <name type="synonym">Neptunus trituberculatus</name>
    <dbReference type="NCBI Taxonomy" id="210409"/>
    <lineage>
        <taxon>Eukaryota</taxon>
        <taxon>Metazoa</taxon>
        <taxon>Ecdysozoa</taxon>
        <taxon>Arthropoda</taxon>
        <taxon>Crustacea</taxon>
        <taxon>Multicrustacea</taxon>
        <taxon>Malacostraca</taxon>
        <taxon>Eumalacostraca</taxon>
        <taxon>Eucarida</taxon>
        <taxon>Decapoda</taxon>
        <taxon>Pleocyemata</taxon>
        <taxon>Brachyura</taxon>
        <taxon>Eubrachyura</taxon>
        <taxon>Portunoidea</taxon>
        <taxon>Portunidae</taxon>
        <taxon>Portuninae</taxon>
        <taxon>Portunus</taxon>
    </lineage>
</organism>
<keyword evidence="2" id="KW-1185">Reference proteome</keyword>
<sequence length="85" mass="9811">MTRHAPPRHWASVQRPEPRWIIITRNGLSPHNTNDDSQSGNEFTQVAVRQLSGRGGRLGSHSIFFSFFSEVKGIFTLRYVFHLKF</sequence>
<dbReference type="AlphaFoldDB" id="A0A5B7IPJ6"/>
<dbReference type="EMBL" id="VSRR010058918">
    <property type="protein sequence ID" value="MPC82124.1"/>
    <property type="molecule type" value="Genomic_DNA"/>
</dbReference>
<proteinExistence type="predicted"/>
<gene>
    <name evidence="1" type="ORF">E2C01_076769</name>
</gene>
<evidence type="ECO:0000313" key="2">
    <source>
        <dbReference type="Proteomes" id="UP000324222"/>
    </source>
</evidence>
<comment type="caution">
    <text evidence="1">The sequence shown here is derived from an EMBL/GenBank/DDBJ whole genome shotgun (WGS) entry which is preliminary data.</text>
</comment>
<evidence type="ECO:0000313" key="1">
    <source>
        <dbReference type="EMBL" id="MPC82124.1"/>
    </source>
</evidence>
<accession>A0A5B7IPJ6</accession>
<name>A0A5B7IPJ6_PORTR</name>